<dbReference type="Pfam" id="PF14025">
    <property type="entry name" value="DUF4241"/>
    <property type="match status" value="1"/>
</dbReference>
<dbReference type="Proteomes" id="UP000595917">
    <property type="component" value="Chromosome"/>
</dbReference>
<evidence type="ECO:0000256" key="1">
    <source>
        <dbReference type="SAM" id="MobiDB-lite"/>
    </source>
</evidence>
<keyword evidence="3" id="KW-1185">Reference proteome</keyword>
<proteinExistence type="predicted"/>
<evidence type="ECO:0000313" key="3">
    <source>
        <dbReference type="Proteomes" id="UP000595917"/>
    </source>
</evidence>
<dbReference type="AlphaFoldDB" id="A0A7T7XRW5"/>
<evidence type="ECO:0000313" key="2">
    <source>
        <dbReference type="EMBL" id="QQO11384.1"/>
    </source>
</evidence>
<dbReference type="InterPro" id="IPR025335">
    <property type="entry name" value="DUF4241"/>
</dbReference>
<feature type="compositionally biased region" description="Basic and acidic residues" evidence="1">
    <location>
        <begin position="1"/>
        <end position="13"/>
    </location>
</feature>
<protein>
    <submittedName>
        <fullName evidence="2">DUF4241 domain-containing protein</fullName>
    </submittedName>
</protein>
<feature type="region of interest" description="Disordered" evidence="1">
    <location>
        <begin position="1"/>
        <end position="26"/>
    </location>
</feature>
<dbReference type="EMBL" id="CP067089">
    <property type="protein sequence ID" value="QQO11384.1"/>
    <property type="molecule type" value="Genomic_DNA"/>
</dbReference>
<organism evidence="2 3">
    <name type="scientific">Breznakiella homolactica</name>
    <dbReference type="NCBI Taxonomy" id="2798577"/>
    <lineage>
        <taxon>Bacteria</taxon>
        <taxon>Pseudomonadati</taxon>
        <taxon>Spirochaetota</taxon>
        <taxon>Spirochaetia</taxon>
        <taxon>Spirochaetales</taxon>
        <taxon>Breznakiellaceae</taxon>
        <taxon>Breznakiella</taxon>
    </lineage>
</organism>
<gene>
    <name evidence="2" type="ORF">JFL75_11905</name>
</gene>
<name>A0A7T7XRW5_9SPIR</name>
<dbReference type="KEGG" id="bhc:JFL75_11905"/>
<accession>A0A7T7XRW5</accession>
<reference evidence="2" key="1">
    <citation type="submission" date="2021-01" db="EMBL/GenBank/DDBJ databases">
        <title>Description of Breznakiella homolactica.</title>
        <authorList>
            <person name="Song Y."/>
            <person name="Brune A."/>
        </authorList>
    </citation>
    <scope>NUCLEOTIDE SEQUENCE</scope>
    <source>
        <strain evidence="2">RmG30</strain>
    </source>
</reference>
<sequence>MPGCEKRQREIKKSNGAHTEALKGNENLDELEEGEYFGFNVDAGLGTIVDVQTRDAFCGEDD</sequence>